<feature type="compositionally biased region" description="Polar residues" evidence="3">
    <location>
        <begin position="62"/>
        <end position="71"/>
    </location>
</feature>
<feature type="region of interest" description="Disordered" evidence="3">
    <location>
        <begin position="36"/>
        <end position="72"/>
    </location>
</feature>
<organism evidence="6 7">
    <name type="scientific">Eumeta variegata</name>
    <name type="common">Bagworm moth</name>
    <name type="synonym">Eumeta japonica</name>
    <dbReference type="NCBI Taxonomy" id="151549"/>
    <lineage>
        <taxon>Eukaryota</taxon>
        <taxon>Metazoa</taxon>
        <taxon>Ecdysozoa</taxon>
        <taxon>Arthropoda</taxon>
        <taxon>Hexapoda</taxon>
        <taxon>Insecta</taxon>
        <taxon>Pterygota</taxon>
        <taxon>Neoptera</taxon>
        <taxon>Endopterygota</taxon>
        <taxon>Lepidoptera</taxon>
        <taxon>Glossata</taxon>
        <taxon>Ditrysia</taxon>
        <taxon>Tineoidea</taxon>
        <taxon>Psychidae</taxon>
        <taxon>Oiketicinae</taxon>
        <taxon>Eumeta</taxon>
    </lineage>
</organism>
<evidence type="ECO:0000256" key="2">
    <source>
        <dbReference type="PROSITE-ProRule" id="PRU00108"/>
    </source>
</evidence>
<evidence type="ECO:0000313" key="7">
    <source>
        <dbReference type="Proteomes" id="UP000299102"/>
    </source>
</evidence>
<dbReference type="SUPFAM" id="SSF46689">
    <property type="entry name" value="Homeodomain-like"/>
    <property type="match status" value="1"/>
</dbReference>
<dbReference type="Gene3D" id="1.10.10.60">
    <property type="entry name" value="Homeodomain-like"/>
    <property type="match status" value="1"/>
</dbReference>
<keyword evidence="7" id="KW-1185">Reference proteome</keyword>
<dbReference type="GO" id="GO:0003677">
    <property type="term" value="F:DNA binding"/>
    <property type="evidence" value="ECO:0007669"/>
    <property type="project" value="UniProtKB-UniRule"/>
</dbReference>
<dbReference type="EMBL" id="BGZK01002632">
    <property type="protein sequence ID" value="GBP95454.1"/>
    <property type="molecule type" value="Genomic_DNA"/>
</dbReference>
<comment type="subcellular location">
    <subcellularLocation>
        <location evidence="1 2">Nucleus</location>
    </subcellularLocation>
</comment>
<evidence type="ECO:0000256" key="1">
    <source>
        <dbReference type="ARBA" id="ARBA00004123"/>
    </source>
</evidence>
<dbReference type="CDD" id="cd00086">
    <property type="entry name" value="homeodomain"/>
    <property type="match status" value="1"/>
</dbReference>
<feature type="domain" description="Homeobox" evidence="4">
    <location>
        <begin position="81"/>
        <end position="93"/>
    </location>
</feature>
<accession>A0A4C2A8B9</accession>
<dbReference type="GO" id="GO:0005634">
    <property type="term" value="C:nucleus"/>
    <property type="evidence" value="ECO:0007669"/>
    <property type="project" value="UniProtKB-SubCell"/>
</dbReference>
<name>A0A4C2A8B9_EUMVA</name>
<evidence type="ECO:0000256" key="3">
    <source>
        <dbReference type="SAM" id="MobiDB-lite"/>
    </source>
</evidence>
<gene>
    <name evidence="6" type="primary">al</name>
    <name evidence="6" type="ORF">EVAR_66413_1</name>
</gene>
<sequence length="249" mass="27163">MQLKIRYITDPAENGAKQTDTEIAVRQHLIDARQPIPSQPLSRITLKGRPHPPRRGDVTPRPSVTGQSTKTPHCGSAATIVWFQNRRAKWRKQEKVGPQAHPYSPYMSAAPPAVTSMPNPFTQLGFGFRKPFDANALASFRYAGSSVIGAQYLGAPLPRPPLFGAPLYAAAAAPPFHSLLAGLAPPRRSPEPPQVSPPISPGSESPPVPTPTHEVERRSSSIAALRLAARDHELRMEMLRQTHHTDLIS</sequence>
<dbReference type="Proteomes" id="UP000299102">
    <property type="component" value="Unassembled WGS sequence"/>
</dbReference>
<protein>
    <submittedName>
        <fullName evidence="6">Homeobox protein aristaless</fullName>
    </submittedName>
</protein>
<evidence type="ECO:0000259" key="4">
    <source>
        <dbReference type="PROSITE" id="PS50071"/>
    </source>
</evidence>
<dbReference type="InterPro" id="IPR001356">
    <property type="entry name" value="HD"/>
</dbReference>
<dbReference type="STRING" id="151549.A0A4C2A8B9"/>
<dbReference type="AlphaFoldDB" id="A0A4C2A8B9"/>
<evidence type="ECO:0000313" key="6">
    <source>
        <dbReference type="EMBL" id="GBP95454.1"/>
    </source>
</evidence>
<proteinExistence type="predicted"/>
<feature type="domain" description="OAR" evidence="5">
    <location>
        <begin position="220"/>
        <end position="233"/>
    </location>
</feature>
<keyword evidence="2" id="KW-0539">Nucleus</keyword>
<feature type="DNA-binding region" description="Homeobox" evidence="2">
    <location>
        <begin position="83"/>
        <end position="94"/>
    </location>
</feature>
<dbReference type="InterPro" id="IPR003654">
    <property type="entry name" value="OAR_dom"/>
</dbReference>
<dbReference type="OrthoDB" id="6159439at2759"/>
<feature type="region of interest" description="Disordered" evidence="3">
    <location>
        <begin position="182"/>
        <end position="221"/>
    </location>
</feature>
<dbReference type="PROSITE" id="PS50071">
    <property type="entry name" value="HOMEOBOX_2"/>
    <property type="match status" value="1"/>
</dbReference>
<keyword evidence="2 6" id="KW-0238">DNA-binding</keyword>
<keyword evidence="2 6" id="KW-0371">Homeobox</keyword>
<evidence type="ECO:0000259" key="5">
    <source>
        <dbReference type="PROSITE" id="PS50803"/>
    </source>
</evidence>
<dbReference type="InterPro" id="IPR009057">
    <property type="entry name" value="Homeodomain-like_sf"/>
</dbReference>
<dbReference type="PROSITE" id="PS50803">
    <property type="entry name" value="OAR"/>
    <property type="match status" value="1"/>
</dbReference>
<comment type="caution">
    <text evidence="6">The sequence shown here is derived from an EMBL/GenBank/DDBJ whole genome shotgun (WGS) entry which is preliminary data.</text>
</comment>
<feature type="compositionally biased region" description="Pro residues" evidence="3">
    <location>
        <begin position="191"/>
        <end position="210"/>
    </location>
</feature>
<reference evidence="6 7" key="1">
    <citation type="journal article" date="2019" name="Commun. Biol.">
        <title>The bagworm genome reveals a unique fibroin gene that provides high tensile strength.</title>
        <authorList>
            <person name="Kono N."/>
            <person name="Nakamura H."/>
            <person name="Ohtoshi R."/>
            <person name="Tomita M."/>
            <person name="Numata K."/>
            <person name="Arakawa K."/>
        </authorList>
    </citation>
    <scope>NUCLEOTIDE SEQUENCE [LARGE SCALE GENOMIC DNA]</scope>
</reference>